<feature type="non-terminal residue" evidence="3">
    <location>
        <position position="1"/>
    </location>
</feature>
<sequence length="115" mass="13169">KFLGPPKDKFEEREAMQKSLIDLRNNICSAYFMLNALYILALFFLQINKDSLFMEWPFGGNHTIEFVPNTNFLGMLLHRLETFKYILAVATVGENDTPPGQRKTTLEGESSALSY</sequence>
<feature type="region of interest" description="Disordered" evidence="1">
    <location>
        <begin position="93"/>
        <end position="115"/>
    </location>
</feature>
<gene>
    <name evidence="3" type="ORF">BIW11_10776</name>
</gene>
<evidence type="ECO:0000313" key="3">
    <source>
        <dbReference type="EMBL" id="OQR71795.1"/>
    </source>
</evidence>
<dbReference type="Proteomes" id="UP000192247">
    <property type="component" value="Unassembled WGS sequence"/>
</dbReference>
<keyword evidence="2" id="KW-0472">Membrane</keyword>
<protein>
    <submittedName>
        <fullName evidence="3">Uncharacterized protein</fullName>
    </submittedName>
</protein>
<keyword evidence="4" id="KW-1185">Reference proteome</keyword>
<reference evidence="3 4" key="1">
    <citation type="journal article" date="2017" name="Gigascience">
        <title>Draft genome of the honey bee ectoparasitic mite, Tropilaelaps mercedesae, is shaped by the parasitic life history.</title>
        <authorList>
            <person name="Dong X."/>
            <person name="Armstrong S.D."/>
            <person name="Xia D."/>
            <person name="Makepeace B.L."/>
            <person name="Darby A.C."/>
            <person name="Kadowaki T."/>
        </authorList>
    </citation>
    <scope>NUCLEOTIDE SEQUENCE [LARGE SCALE GENOMIC DNA]</scope>
    <source>
        <strain evidence="3">Wuxi-XJTLU</strain>
    </source>
</reference>
<proteinExistence type="predicted"/>
<organism evidence="3 4">
    <name type="scientific">Tropilaelaps mercedesae</name>
    <dbReference type="NCBI Taxonomy" id="418985"/>
    <lineage>
        <taxon>Eukaryota</taxon>
        <taxon>Metazoa</taxon>
        <taxon>Ecdysozoa</taxon>
        <taxon>Arthropoda</taxon>
        <taxon>Chelicerata</taxon>
        <taxon>Arachnida</taxon>
        <taxon>Acari</taxon>
        <taxon>Parasitiformes</taxon>
        <taxon>Mesostigmata</taxon>
        <taxon>Gamasina</taxon>
        <taxon>Dermanyssoidea</taxon>
        <taxon>Laelapidae</taxon>
        <taxon>Tropilaelaps</taxon>
    </lineage>
</organism>
<accession>A0A1V9XE15</accession>
<keyword evidence="2" id="KW-1133">Transmembrane helix</keyword>
<keyword evidence="2" id="KW-0812">Transmembrane</keyword>
<dbReference type="AlphaFoldDB" id="A0A1V9XE15"/>
<evidence type="ECO:0000256" key="2">
    <source>
        <dbReference type="SAM" id="Phobius"/>
    </source>
</evidence>
<dbReference type="STRING" id="418985.A0A1V9XE15"/>
<dbReference type="OrthoDB" id="370884at2759"/>
<dbReference type="EMBL" id="MNPL01013532">
    <property type="protein sequence ID" value="OQR71795.1"/>
    <property type="molecule type" value="Genomic_DNA"/>
</dbReference>
<comment type="caution">
    <text evidence="3">The sequence shown here is derived from an EMBL/GenBank/DDBJ whole genome shotgun (WGS) entry which is preliminary data.</text>
</comment>
<evidence type="ECO:0000313" key="4">
    <source>
        <dbReference type="Proteomes" id="UP000192247"/>
    </source>
</evidence>
<feature type="transmembrane region" description="Helical" evidence="2">
    <location>
        <begin position="29"/>
        <end position="47"/>
    </location>
</feature>
<name>A0A1V9XE15_9ACAR</name>
<evidence type="ECO:0000256" key="1">
    <source>
        <dbReference type="SAM" id="MobiDB-lite"/>
    </source>
</evidence>
<dbReference type="InParanoid" id="A0A1V9XE15"/>